<evidence type="ECO:0000256" key="10">
    <source>
        <dbReference type="ARBA" id="ARBA00022723"/>
    </source>
</evidence>
<keyword evidence="5" id="KW-0698">rRNA processing</keyword>
<keyword evidence="3" id="KW-0004">4Fe-4S</keyword>
<dbReference type="HAMAP" id="MF_01849">
    <property type="entry name" value="RNA_methyltr_RlmN"/>
    <property type="match status" value="1"/>
</dbReference>
<dbReference type="PIRSF" id="PIRSF006004">
    <property type="entry name" value="CHP00048"/>
    <property type="match status" value="1"/>
</dbReference>
<protein>
    <recommendedName>
        <fullName evidence="13">Radical SAM core domain-containing protein</fullName>
    </recommendedName>
</protein>
<dbReference type="SFLD" id="SFLDF00275">
    <property type="entry name" value="adenosine_C2_methyltransferase"/>
    <property type="match status" value="1"/>
</dbReference>
<keyword evidence="9" id="KW-0819">tRNA processing</keyword>
<dbReference type="OrthoDB" id="538249at2759"/>
<evidence type="ECO:0000256" key="11">
    <source>
        <dbReference type="ARBA" id="ARBA00023004"/>
    </source>
</evidence>
<dbReference type="InterPro" id="IPR058240">
    <property type="entry name" value="rSAM_sf"/>
</dbReference>
<dbReference type="InterPro" id="IPR027492">
    <property type="entry name" value="RNA_MTrfase_RlmN"/>
</dbReference>
<evidence type="ECO:0000256" key="7">
    <source>
        <dbReference type="ARBA" id="ARBA00022679"/>
    </source>
</evidence>
<evidence type="ECO:0000256" key="4">
    <source>
        <dbReference type="ARBA" id="ARBA00022490"/>
    </source>
</evidence>
<dbReference type="Pfam" id="PF21016">
    <property type="entry name" value="RlmN_N"/>
    <property type="match status" value="1"/>
</dbReference>
<keyword evidence="7" id="KW-0808">Transferase</keyword>
<comment type="caution">
    <text evidence="14">The sequence shown here is derived from an EMBL/GenBank/DDBJ whole genome shotgun (WGS) entry which is preliminary data.</text>
</comment>
<evidence type="ECO:0000256" key="8">
    <source>
        <dbReference type="ARBA" id="ARBA00022691"/>
    </source>
</evidence>
<dbReference type="FunFam" id="3.20.20.70:FF:000014">
    <property type="entry name" value="Probable dual-specificity RNA methyltransferase RlmN"/>
    <property type="match status" value="1"/>
</dbReference>
<evidence type="ECO:0000256" key="9">
    <source>
        <dbReference type="ARBA" id="ARBA00022694"/>
    </source>
</evidence>
<feature type="non-terminal residue" evidence="14">
    <location>
        <position position="343"/>
    </location>
</feature>
<keyword evidence="4" id="KW-0963">Cytoplasm</keyword>
<dbReference type="InterPro" id="IPR040072">
    <property type="entry name" value="Methyltransferase_A"/>
</dbReference>
<proteinExistence type="inferred from homology"/>
<evidence type="ECO:0000256" key="12">
    <source>
        <dbReference type="ARBA" id="ARBA00023014"/>
    </source>
</evidence>
<evidence type="ECO:0000256" key="2">
    <source>
        <dbReference type="ARBA" id="ARBA00004496"/>
    </source>
</evidence>
<dbReference type="SFLD" id="SFLDS00029">
    <property type="entry name" value="Radical_SAM"/>
    <property type="match status" value="1"/>
</dbReference>
<dbReference type="AlphaFoldDB" id="A0A8J4UTQ8"/>
<evidence type="ECO:0000256" key="6">
    <source>
        <dbReference type="ARBA" id="ARBA00022603"/>
    </source>
</evidence>
<dbReference type="GO" id="GO:0051539">
    <property type="term" value="F:4 iron, 4 sulfur cluster binding"/>
    <property type="evidence" value="ECO:0007669"/>
    <property type="project" value="UniProtKB-KW"/>
</dbReference>
<dbReference type="GO" id="GO:0005737">
    <property type="term" value="C:cytoplasm"/>
    <property type="evidence" value="ECO:0007669"/>
    <property type="project" value="UniProtKB-SubCell"/>
</dbReference>
<evidence type="ECO:0000313" key="14">
    <source>
        <dbReference type="EMBL" id="KAF2068113.1"/>
    </source>
</evidence>
<comment type="cofactor">
    <cofactor evidence="1">
        <name>[4Fe-4S] cluster</name>
        <dbReference type="ChEBI" id="CHEBI:49883"/>
    </cofactor>
</comment>
<feature type="domain" description="Radical SAM core" evidence="13">
    <location>
        <begin position="81"/>
        <end position="316"/>
    </location>
</feature>
<accession>A0A8J4UTQ8</accession>
<keyword evidence="12" id="KW-0411">Iron-sulfur</keyword>
<dbReference type="InterPro" id="IPR013785">
    <property type="entry name" value="Aldolase_TIM"/>
</dbReference>
<dbReference type="PANTHER" id="PTHR30544:SF5">
    <property type="entry name" value="RADICAL SAM CORE DOMAIN-CONTAINING PROTEIN"/>
    <property type="match status" value="1"/>
</dbReference>
<evidence type="ECO:0000256" key="3">
    <source>
        <dbReference type="ARBA" id="ARBA00022485"/>
    </source>
</evidence>
<dbReference type="InterPro" id="IPR007197">
    <property type="entry name" value="rSAM"/>
</dbReference>
<organism evidence="14 15">
    <name type="scientific">Polysphondylium violaceum</name>
    <dbReference type="NCBI Taxonomy" id="133409"/>
    <lineage>
        <taxon>Eukaryota</taxon>
        <taxon>Amoebozoa</taxon>
        <taxon>Evosea</taxon>
        <taxon>Eumycetozoa</taxon>
        <taxon>Dictyostelia</taxon>
        <taxon>Dictyosteliales</taxon>
        <taxon>Dictyosteliaceae</taxon>
        <taxon>Polysphondylium</taxon>
    </lineage>
</organism>
<dbReference type="Gene3D" id="3.20.20.70">
    <property type="entry name" value="Aldolase class I"/>
    <property type="match status" value="1"/>
</dbReference>
<dbReference type="CDD" id="cd01335">
    <property type="entry name" value="Radical_SAM"/>
    <property type="match status" value="1"/>
</dbReference>
<dbReference type="InterPro" id="IPR048641">
    <property type="entry name" value="RlmN_N"/>
</dbReference>
<dbReference type="GO" id="GO:0030488">
    <property type="term" value="P:tRNA methylation"/>
    <property type="evidence" value="ECO:0007669"/>
    <property type="project" value="InterPro"/>
</dbReference>
<sequence length="343" mass="39483">MQELNLKHYTSKQIWRWIYKYYTTDINHFTDISKKSKELLDKYFFIDNGIVKQHKVSKDGTRKYLIEFDKQAQVETVFIPETQYGTLCVSSQVGCTFSCTFCHTGTQKMIRNLTSGEIVAQVLHARMDLGDNDEMKLIRNIVFMGQGEPLYNYRNLVKAIDILNDPLGLDFGKQRITISTSGVVPLIYRLASDVPKTALAISLHAPNNKLRSELVTANKQWPLEELIEACRHWSKQTRERITFEYTMLEGVNDHPEHAHQLIDILKGIPSHINLIPFNPWPGSKYKSSGREAIQTFVNILQQARVNVTIRQPRGQDIDAACGQLRTTELTKKTLLKEKEKKRS</sequence>
<dbReference type="Proteomes" id="UP000695562">
    <property type="component" value="Unassembled WGS sequence"/>
</dbReference>
<keyword evidence="8" id="KW-0949">S-adenosyl-L-methionine</keyword>
<dbReference type="NCBIfam" id="TIGR00048">
    <property type="entry name" value="rRNA_mod_RlmN"/>
    <property type="match status" value="1"/>
</dbReference>
<evidence type="ECO:0000313" key="15">
    <source>
        <dbReference type="Proteomes" id="UP000695562"/>
    </source>
</evidence>
<keyword evidence="10" id="KW-0479">Metal-binding</keyword>
<keyword evidence="11" id="KW-0408">Iron</keyword>
<dbReference type="SFLD" id="SFLDG01062">
    <property type="entry name" value="methyltransferase_(Class_A)"/>
    <property type="match status" value="1"/>
</dbReference>
<dbReference type="InterPro" id="IPR004383">
    <property type="entry name" value="rRNA_lsu_MTrfase_RlmN/Cfr"/>
</dbReference>
<dbReference type="Gene3D" id="1.10.150.530">
    <property type="match status" value="1"/>
</dbReference>
<dbReference type="PROSITE" id="PS51918">
    <property type="entry name" value="RADICAL_SAM"/>
    <property type="match status" value="1"/>
</dbReference>
<evidence type="ECO:0000256" key="1">
    <source>
        <dbReference type="ARBA" id="ARBA00001966"/>
    </source>
</evidence>
<dbReference type="Pfam" id="PF04055">
    <property type="entry name" value="Radical_SAM"/>
    <property type="match status" value="1"/>
</dbReference>
<keyword evidence="15" id="KW-1185">Reference proteome</keyword>
<keyword evidence="6" id="KW-0489">Methyltransferase</keyword>
<dbReference type="SUPFAM" id="SSF102114">
    <property type="entry name" value="Radical SAM enzymes"/>
    <property type="match status" value="1"/>
</dbReference>
<dbReference type="PANTHER" id="PTHR30544">
    <property type="entry name" value="23S RRNA METHYLTRANSFERASE"/>
    <property type="match status" value="1"/>
</dbReference>
<evidence type="ECO:0000256" key="5">
    <source>
        <dbReference type="ARBA" id="ARBA00022552"/>
    </source>
</evidence>
<reference evidence="14" key="1">
    <citation type="submission" date="2020-01" db="EMBL/GenBank/DDBJ databases">
        <title>Development of genomics and gene disruption for Polysphondylium violaceum indicates a role for the polyketide synthase stlB in stalk morphogenesis.</title>
        <authorList>
            <person name="Narita B."/>
            <person name="Kawabe Y."/>
            <person name="Kin K."/>
            <person name="Saito T."/>
            <person name="Gibbs R."/>
            <person name="Kuspa A."/>
            <person name="Muzny D."/>
            <person name="Queller D."/>
            <person name="Richards S."/>
            <person name="Strassman J."/>
            <person name="Sucgang R."/>
            <person name="Worley K."/>
            <person name="Schaap P."/>
        </authorList>
    </citation>
    <scope>NUCLEOTIDE SEQUENCE</scope>
    <source>
        <strain evidence="14">QSvi11</strain>
    </source>
</reference>
<gene>
    <name evidence="14" type="ORF">CYY_010562</name>
</gene>
<dbReference type="GO" id="GO:0008173">
    <property type="term" value="F:RNA methyltransferase activity"/>
    <property type="evidence" value="ECO:0007669"/>
    <property type="project" value="InterPro"/>
</dbReference>
<comment type="subcellular location">
    <subcellularLocation>
        <location evidence="2">Cytoplasm</location>
    </subcellularLocation>
</comment>
<dbReference type="GO" id="GO:0046872">
    <property type="term" value="F:metal ion binding"/>
    <property type="evidence" value="ECO:0007669"/>
    <property type="project" value="UniProtKB-KW"/>
</dbReference>
<evidence type="ECO:0000259" key="13">
    <source>
        <dbReference type="PROSITE" id="PS51918"/>
    </source>
</evidence>
<name>A0A8J4UTQ8_9MYCE</name>
<dbReference type="GO" id="GO:0070475">
    <property type="term" value="P:rRNA base methylation"/>
    <property type="evidence" value="ECO:0007669"/>
    <property type="project" value="InterPro"/>
</dbReference>
<dbReference type="EMBL" id="AJWJ01001196">
    <property type="protein sequence ID" value="KAF2068113.1"/>
    <property type="molecule type" value="Genomic_DNA"/>
</dbReference>